<reference evidence="4 5" key="1">
    <citation type="submission" date="2019-02" db="EMBL/GenBank/DDBJ databases">
        <title>Deep-cultivation of Planctomycetes and their phenomic and genomic characterization uncovers novel biology.</title>
        <authorList>
            <person name="Wiegand S."/>
            <person name="Jogler M."/>
            <person name="Boedeker C."/>
            <person name="Pinto D."/>
            <person name="Vollmers J."/>
            <person name="Rivas-Marin E."/>
            <person name="Kohn T."/>
            <person name="Peeters S.H."/>
            <person name="Heuer A."/>
            <person name="Rast P."/>
            <person name="Oberbeckmann S."/>
            <person name="Bunk B."/>
            <person name="Jeske O."/>
            <person name="Meyerdierks A."/>
            <person name="Storesund J.E."/>
            <person name="Kallscheuer N."/>
            <person name="Luecker S."/>
            <person name="Lage O.M."/>
            <person name="Pohl T."/>
            <person name="Merkel B.J."/>
            <person name="Hornburger P."/>
            <person name="Mueller R.-W."/>
            <person name="Bruemmer F."/>
            <person name="Labrenz M."/>
            <person name="Spormann A.M."/>
            <person name="Op den Camp H."/>
            <person name="Overmann J."/>
            <person name="Amann R."/>
            <person name="Jetten M.S.M."/>
            <person name="Mascher T."/>
            <person name="Medema M.H."/>
            <person name="Devos D.P."/>
            <person name="Kaster A.-K."/>
            <person name="Ovreas L."/>
            <person name="Rohde M."/>
            <person name="Galperin M.Y."/>
            <person name="Jogler C."/>
        </authorList>
    </citation>
    <scope>NUCLEOTIDE SEQUENCE [LARGE SCALE GENOMIC DNA]</scope>
    <source>
        <strain evidence="4 5">ETA_A1</strain>
    </source>
</reference>
<gene>
    <name evidence="4" type="ORF">ETAA1_17420</name>
</gene>
<evidence type="ECO:0000313" key="5">
    <source>
        <dbReference type="Proteomes" id="UP000319576"/>
    </source>
</evidence>
<feature type="region of interest" description="Disordered" evidence="1">
    <location>
        <begin position="21"/>
        <end position="50"/>
    </location>
</feature>
<dbReference type="KEGG" id="uli:ETAA1_17420"/>
<dbReference type="EMBL" id="CP036273">
    <property type="protein sequence ID" value="QDU19804.1"/>
    <property type="molecule type" value="Genomic_DNA"/>
</dbReference>
<feature type="chain" id="PRO_5021800710" description="YHYH domain-containing protein" evidence="2">
    <location>
        <begin position="23"/>
        <end position="548"/>
    </location>
</feature>
<sequence length="548" mass="58971" precursor="true">MRISGMLAAVVFSAVVVGLASSQPPPGGGKVPPGKFKGPKEARERPDALKVDLTEPPAGLIQNPRLMAKSVDPKIPAGYALEGDAAWVWCGASGEDSAAGVALYSGKDVNPDGSRAGAVTQRVTGFAGGVGKWFRFTVRGLAEPGFAVARDGLFLRVEYFGKQGTNPLDGVTQRIDHLVERDRADLAANGRYFKNGGAVWRTYAIEFRLPFAEIDTLAVGVGFKGGLAKAETGSEFYVTDFALTPIPAPADAPTVVKTAAGPAPSLKSLVPLGGRWYYDPDPGMTERPATLVVTAKNAGRLYYMDGRLSNPFAENMTAWLREGHLDLRGNRVDKDRFLPDNVVLEFKDGKELIVHARNIPNHPTALFPGRGAGPNAIQEHDQTYYLPLTPVRNPRAAAMDKTNANRALPTGPIGFAVNGVAFFNPFDMEGSEAIDILDRCCGHPTPTNMYHYHKYPVCVKSPFADDGEGHSPLIGFALDGFPLYGPYVAKGLMAKDDTATPLDAFNMRYDDDRGWHYHVTPGKYPYLIGGFAGTPDPRSARRGQPKGP</sequence>
<dbReference type="RefSeq" id="WP_145236328.1">
    <property type="nucleotide sequence ID" value="NZ_CP036273.1"/>
</dbReference>
<feature type="signal peptide" evidence="2">
    <location>
        <begin position="1"/>
        <end position="22"/>
    </location>
</feature>
<name>A0A517XQM0_9BACT</name>
<protein>
    <recommendedName>
        <fullName evidence="3">YHYH domain-containing protein</fullName>
    </recommendedName>
</protein>
<dbReference type="AlphaFoldDB" id="A0A517XQM0"/>
<evidence type="ECO:0000259" key="3">
    <source>
        <dbReference type="Pfam" id="PF14240"/>
    </source>
</evidence>
<dbReference type="InterPro" id="IPR025924">
    <property type="entry name" value="YHYH_dom"/>
</dbReference>
<keyword evidence="5" id="KW-1185">Reference proteome</keyword>
<keyword evidence="2" id="KW-0732">Signal</keyword>
<dbReference type="Proteomes" id="UP000319576">
    <property type="component" value="Chromosome"/>
</dbReference>
<accession>A0A517XQM0</accession>
<organism evidence="4 5">
    <name type="scientific">Urbifossiella limnaea</name>
    <dbReference type="NCBI Taxonomy" id="2528023"/>
    <lineage>
        <taxon>Bacteria</taxon>
        <taxon>Pseudomonadati</taxon>
        <taxon>Planctomycetota</taxon>
        <taxon>Planctomycetia</taxon>
        <taxon>Gemmatales</taxon>
        <taxon>Gemmataceae</taxon>
        <taxon>Urbifossiella</taxon>
    </lineage>
</organism>
<evidence type="ECO:0000256" key="2">
    <source>
        <dbReference type="SAM" id="SignalP"/>
    </source>
</evidence>
<evidence type="ECO:0000256" key="1">
    <source>
        <dbReference type="SAM" id="MobiDB-lite"/>
    </source>
</evidence>
<proteinExistence type="predicted"/>
<feature type="compositionally biased region" description="Basic and acidic residues" evidence="1">
    <location>
        <begin position="38"/>
        <end position="50"/>
    </location>
</feature>
<dbReference type="Pfam" id="PF14240">
    <property type="entry name" value="YHYH"/>
    <property type="match status" value="1"/>
</dbReference>
<evidence type="ECO:0000313" key="4">
    <source>
        <dbReference type="EMBL" id="QDU19804.1"/>
    </source>
</evidence>
<feature type="domain" description="YHYH" evidence="3">
    <location>
        <begin position="385"/>
        <end position="500"/>
    </location>
</feature>
<dbReference type="OrthoDB" id="9796530at2"/>